<dbReference type="EMBL" id="CAJVPW010066268">
    <property type="protein sequence ID" value="CAG8787987.1"/>
    <property type="molecule type" value="Genomic_DNA"/>
</dbReference>
<proteinExistence type="predicted"/>
<keyword evidence="2" id="KW-1185">Reference proteome</keyword>
<feature type="non-terminal residue" evidence="1">
    <location>
        <position position="213"/>
    </location>
</feature>
<sequence length="213" mass="24924">LEHKQDKSDARIKILCDIEELEKLLKGEQSKEELLRGRIDLLQTDPDEMSNELHEILNNIETMTNSKLGTERNLLNEILKFHGYKADNQSKQEHNKIAKIWGNLSGSSKIPKSDKNKINDKLSKFCSLIKLRKEAISQYEDKISNIKHQLAEKKKQEIDVRVKELGLNIKKVEIEKKERKKSLNKLIDKAKMKLKSKDLRHMLDEDFLKNQKN</sequence>
<dbReference type="Proteomes" id="UP000789366">
    <property type="component" value="Unassembled WGS sequence"/>
</dbReference>
<organism evidence="1 2">
    <name type="scientific">Cetraspora pellucida</name>
    <dbReference type="NCBI Taxonomy" id="1433469"/>
    <lineage>
        <taxon>Eukaryota</taxon>
        <taxon>Fungi</taxon>
        <taxon>Fungi incertae sedis</taxon>
        <taxon>Mucoromycota</taxon>
        <taxon>Glomeromycotina</taxon>
        <taxon>Glomeromycetes</taxon>
        <taxon>Diversisporales</taxon>
        <taxon>Gigasporaceae</taxon>
        <taxon>Cetraspora</taxon>
    </lineage>
</organism>
<name>A0ACA9RD49_9GLOM</name>
<reference evidence="1" key="1">
    <citation type="submission" date="2021-06" db="EMBL/GenBank/DDBJ databases">
        <authorList>
            <person name="Kallberg Y."/>
            <person name="Tangrot J."/>
            <person name="Rosling A."/>
        </authorList>
    </citation>
    <scope>NUCLEOTIDE SEQUENCE</scope>
    <source>
        <strain evidence="1">28 12/20/2015</strain>
    </source>
</reference>
<evidence type="ECO:0000313" key="1">
    <source>
        <dbReference type="EMBL" id="CAG8787987.1"/>
    </source>
</evidence>
<protein>
    <submittedName>
        <fullName evidence="1">16718_t:CDS:1</fullName>
    </submittedName>
</protein>
<feature type="non-terminal residue" evidence="1">
    <location>
        <position position="1"/>
    </location>
</feature>
<comment type="caution">
    <text evidence="1">The sequence shown here is derived from an EMBL/GenBank/DDBJ whole genome shotgun (WGS) entry which is preliminary data.</text>
</comment>
<evidence type="ECO:0000313" key="2">
    <source>
        <dbReference type="Proteomes" id="UP000789366"/>
    </source>
</evidence>
<accession>A0ACA9RD49</accession>
<gene>
    <name evidence="1" type="ORF">SPELUC_LOCUS16976</name>
</gene>